<evidence type="ECO:0000313" key="2">
    <source>
        <dbReference type="EMBL" id="QHT14528.1"/>
    </source>
</evidence>
<sequence>MAESGFEKLLAALGSIPSTIRDSVAEIHRLMPDSLLFGSLLMYFLTHNFSFGVFAVFVFESTLAHRLIHWLIAQSVGADLRTPVVKCRTGYISEQFDAKRIFSHDPYPSYGVFSITAIATYLGLATKEFSETREAMGPQWQSRSIVAYVFITLLVLAFVLVRLFFSQCGDTFGEICLAAFAAILVGFAFYTFNKSIFGKEAMNFLGLPFMVSKADKNDPIYVCSNITSDQ</sequence>
<protein>
    <recommendedName>
        <fullName evidence="3">Phosphatidic acid phosphatase type 2/haloperoxidase domain-containing protein</fullName>
    </recommendedName>
</protein>
<keyword evidence="1" id="KW-0812">Transmembrane</keyword>
<dbReference type="EMBL" id="MN739586">
    <property type="protein sequence ID" value="QHT14528.1"/>
    <property type="molecule type" value="Genomic_DNA"/>
</dbReference>
<feature type="transmembrane region" description="Helical" evidence="1">
    <location>
        <begin position="145"/>
        <end position="165"/>
    </location>
</feature>
<proteinExistence type="predicted"/>
<name>A0A6C0DC96_9ZZZZ</name>
<keyword evidence="1" id="KW-1133">Transmembrane helix</keyword>
<evidence type="ECO:0008006" key="3">
    <source>
        <dbReference type="Google" id="ProtNLM"/>
    </source>
</evidence>
<evidence type="ECO:0000256" key="1">
    <source>
        <dbReference type="SAM" id="Phobius"/>
    </source>
</evidence>
<feature type="transmembrane region" description="Helical" evidence="1">
    <location>
        <begin position="171"/>
        <end position="192"/>
    </location>
</feature>
<reference evidence="2" key="1">
    <citation type="journal article" date="2020" name="Nature">
        <title>Giant virus diversity and host interactions through global metagenomics.</title>
        <authorList>
            <person name="Schulz F."/>
            <person name="Roux S."/>
            <person name="Paez-Espino D."/>
            <person name="Jungbluth S."/>
            <person name="Walsh D.A."/>
            <person name="Denef V.J."/>
            <person name="McMahon K.D."/>
            <person name="Konstantinidis K.T."/>
            <person name="Eloe-Fadrosh E.A."/>
            <person name="Kyrpides N.C."/>
            <person name="Woyke T."/>
        </authorList>
    </citation>
    <scope>NUCLEOTIDE SEQUENCE</scope>
    <source>
        <strain evidence="2">GVMAG-M-3300023174-141</strain>
    </source>
</reference>
<feature type="transmembrane region" description="Helical" evidence="1">
    <location>
        <begin position="107"/>
        <end position="124"/>
    </location>
</feature>
<accession>A0A6C0DC96</accession>
<organism evidence="2">
    <name type="scientific">viral metagenome</name>
    <dbReference type="NCBI Taxonomy" id="1070528"/>
    <lineage>
        <taxon>unclassified sequences</taxon>
        <taxon>metagenomes</taxon>
        <taxon>organismal metagenomes</taxon>
    </lineage>
</organism>
<feature type="transmembrane region" description="Helical" evidence="1">
    <location>
        <begin position="35"/>
        <end position="59"/>
    </location>
</feature>
<keyword evidence="1" id="KW-0472">Membrane</keyword>
<dbReference type="AlphaFoldDB" id="A0A6C0DC96"/>